<dbReference type="GO" id="GO:0016020">
    <property type="term" value="C:membrane"/>
    <property type="evidence" value="ECO:0007669"/>
    <property type="project" value="UniProtKB-SubCell"/>
</dbReference>
<evidence type="ECO:0000256" key="10">
    <source>
        <dbReference type="SAM" id="MobiDB-lite"/>
    </source>
</evidence>
<keyword evidence="6 11" id="KW-1133">Transmembrane helix</keyword>
<feature type="region of interest" description="Disordered" evidence="10">
    <location>
        <begin position="1189"/>
        <end position="1228"/>
    </location>
</feature>
<dbReference type="InterPro" id="IPR045232">
    <property type="entry name" value="FAM234"/>
</dbReference>
<feature type="compositionally biased region" description="Low complexity" evidence="10">
    <location>
        <begin position="1049"/>
        <end position="1062"/>
    </location>
</feature>
<keyword evidence="9" id="KW-0807">Transducer</keyword>
<reference evidence="13 14" key="1">
    <citation type="submission" date="2024-05" db="EMBL/GenBank/DDBJ databases">
        <title>Culex pipiens pipiens assembly and annotation.</title>
        <authorList>
            <person name="Alout H."/>
            <person name="Durand T."/>
        </authorList>
    </citation>
    <scope>NUCLEOTIDE SEQUENCE [LARGE SCALE GENOMIC DNA]</scope>
    <source>
        <strain evidence="13">HA-2024</strain>
        <tissue evidence="13">Whole body</tissue>
    </source>
</reference>
<feature type="compositionally biased region" description="Gly residues" evidence="10">
    <location>
        <begin position="453"/>
        <end position="462"/>
    </location>
</feature>
<proteinExistence type="predicted"/>
<dbReference type="SUPFAM" id="SSF69318">
    <property type="entry name" value="Integrin alpha N-terminal domain"/>
    <property type="match status" value="1"/>
</dbReference>
<accession>A0ABD1CU83</accession>
<gene>
    <name evidence="13" type="ORF">pipiens_003694</name>
</gene>
<evidence type="ECO:0000256" key="8">
    <source>
        <dbReference type="ARBA" id="ARBA00023170"/>
    </source>
</evidence>
<evidence type="ECO:0000256" key="4">
    <source>
        <dbReference type="ARBA" id="ARBA00022692"/>
    </source>
</evidence>
<feature type="transmembrane region" description="Helical" evidence="11">
    <location>
        <begin position="313"/>
        <end position="334"/>
    </location>
</feature>
<feature type="region of interest" description="Disordered" evidence="10">
    <location>
        <begin position="446"/>
        <end position="473"/>
    </location>
</feature>
<feature type="transmembrane region" description="Helical" evidence="11">
    <location>
        <begin position="340"/>
        <end position="360"/>
    </location>
</feature>
<feature type="transmembrane region" description="Helical" evidence="11">
    <location>
        <begin position="181"/>
        <end position="207"/>
    </location>
</feature>
<feature type="domain" description="FAM234A/B beta-propeller" evidence="12">
    <location>
        <begin position="588"/>
        <end position="895"/>
    </location>
</feature>
<evidence type="ECO:0000256" key="6">
    <source>
        <dbReference type="ARBA" id="ARBA00022989"/>
    </source>
</evidence>
<protein>
    <recommendedName>
        <fullName evidence="12">FAM234A/B beta-propeller domain-containing protein</fullName>
    </recommendedName>
</protein>
<feature type="transmembrane region" description="Helical" evidence="11">
    <location>
        <begin position="123"/>
        <end position="141"/>
    </location>
</feature>
<evidence type="ECO:0000256" key="5">
    <source>
        <dbReference type="ARBA" id="ARBA00022725"/>
    </source>
</evidence>
<dbReference type="InterPro" id="IPR004117">
    <property type="entry name" value="7tm6_olfct_rcpt"/>
</dbReference>
<dbReference type="InterPro" id="IPR055409">
    <property type="entry name" value="Beta-prop_FAM234A_B"/>
</dbReference>
<comment type="subcellular location">
    <subcellularLocation>
        <location evidence="1">Membrane</location>
        <topology evidence="1">Multi-pass membrane protein</topology>
    </subcellularLocation>
    <subcellularLocation>
        <location evidence="2">Membrane</location>
        <topology evidence="2">Single-pass membrane protein</topology>
    </subcellularLocation>
</comment>
<keyword evidence="8" id="KW-0675">Receptor</keyword>
<dbReference type="Proteomes" id="UP001562425">
    <property type="component" value="Unassembled WGS sequence"/>
</dbReference>
<evidence type="ECO:0000256" key="2">
    <source>
        <dbReference type="ARBA" id="ARBA00004167"/>
    </source>
</evidence>
<evidence type="ECO:0000256" key="7">
    <source>
        <dbReference type="ARBA" id="ARBA00023136"/>
    </source>
</evidence>
<dbReference type="PANTHER" id="PTHR21419:SF30">
    <property type="entry name" value="IG-LIKE DOMAIN-CONTAINING PROTEIN"/>
    <property type="match status" value="1"/>
</dbReference>
<dbReference type="GO" id="GO:0007608">
    <property type="term" value="P:sensory perception of smell"/>
    <property type="evidence" value="ECO:0007669"/>
    <property type="project" value="UniProtKB-KW"/>
</dbReference>
<keyword evidence="7 11" id="KW-0472">Membrane</keyword>
<keyword evidence="5" id="KW-0552">Olfaction</keyword>
<evidence type="ECO:0000313" key="14">
    <source>
        <dbReference type="Proteomes" id="UP001562425"/>
    </source>
</evidence>
<feature type="transmembrane region" description="Helical" evidence="11">
    <location>
        <begin position="492"/>
        <end position="516"/>
    </location>
</feature>
<sequence>MQFLVFISRIQMINPFKCPSALSASRIRMGITVDMANRVANSEGQDPKLESNPPLRFESFTKVIYVIEKISGIVPYDELQQPKHFCSSIFTWLYFWATYIHLVLSILMQFAFFVESVQKKVPMTYLMVMVTCMGFLLVSIVKMSVYKLYENQLNEILDQLKSLYPDHVDAKSAEKCQKRLWFLKLFSVGYFVVVVVFQAILYVTSIWKYFSTGYWEKLLPYNLWYWYDWRQPVVFELTFLHQLWGSTTSVSCVILLDSLFCIIILLISMQFELLGKRLLANEGNAQELNSCIEQHLQLVELCERFERIYSPSLLVTFLGSSAIICFSLFVTLIVDDAAESIRFSILLSVYVMNIYLLCYYGSVLMEKLVASSVRPGSRQVAAAATLELIRKKMKPYQPSEKLVVRDSVSLSMDEDLSDDVEDEVFIRDGRTCRTYEDRGAKRPLMATARHRGGNGGATGGSGRNSKSTSCGSSSPILKKYRRRRCWNCCEPFCYGLAAITVLIGLIVLAALLLTAFPAPLQKIKVWFHKESPFGGSAKFGSFLYSEGGGVNGNNNNTAGLEMVPCTQITVQKVWSRVIARVNSESPLRKVDVNGDGVMDLVVGYGIDEMIDDARGYIPRCTSLKTGLTDMCGGGLMALNGINGETLWQRWTSFTIFSLKCTIDINSDGQSDCVAAGRGGLILAVDGKKGNILWELKDYSDLESYAETSIDLYTINVVRDLNNDGIADVLAVHVEETQRAHGGHIKLISGATGIILKSVPTPYREEMFVPIQQLMGKDGAEQFLMVSGGQNSPGGIYTLKQENLMKFVGEKDFEPVMRIDSSGFMVPAVLTDLNGDSVEDIVISSFNSTIYAFDGMNKSQLWSYSIPASESVSSIVPGHFDHDNVTDFMVKYNTGAGFPVYYYSQTTILNGTNGQPFLDSSVKDSGGPNSLLGGLSISQTGGGDFFLHWQLQCRNKFETTDEYRFIPESDIIQQSRADTCMLRYNQSSVLKLYAINRHVEPPGAVIFSSDDLQIRLNETASEQLRESYVAPIKHPKMKLKVKDDGRKASESQQQQSQAQQTQSVRMDKKLDQKVAPGEEVDDGANVGVVMTGPNKVASEMRRQKLREQMLNTNRIPEALEVEEENKRQEKLNMNDVYKKYAYNSNNPMGEDVEKPYIYVPYDDPINPDLRTQFLQSQMQLPDYSERDYNAAGIDEDNRPYRPRPAPRYKDIGARQQLPQQQQQYSGGRDVRSKFGGFDEVDLHDPNLEEQVFNETNPNSQIVKKVLLNDEILEALKENDSGTKGSKETLWDLEMEKEAKEAINDVTSLNYDYNKEKRQADQKTNETTTPTTPTPATPEAPPNENILPSISSTGVLLKSLNSSAASPTIDYVFVMNIRESEVYPPLMMEQDLDCLREKAAGYQTYTPDDLPQLEKKLLKQCLRARLPNLKPTYQKFETQIIVTRVEIGCSCGSELNPAREVCSKLHSYDQQRWTEYMGNAGSGRY</sequence>
<feature type="region of interest" description="Disordered" evidence="10">
    <location>
        <begin position="1314"/>
        <end position="1346"/>
    </location>
</feature>
<name>A0ABD1CU83_CULPP</name>
<evidence type="ECO:0000259" key="12">
    <source>
        <dbReference type="Pfam" id="PF23727"/>
    </source>
</evidence>
<evidence type="ECO:0000256" key="11">
    <source>
        <dbReference type="SAM" id="Phobius"/>
    </source>
</evidence>
<dbReference type="EMBL" id="JBEHCU010009424">
    <property type="protein sequence ID" value="KAL1379903.1"/>
    <property type="molecule type" value="Genomic_DNA"/>
</dbReference>
<feature type="compositionally biased region" description="Pro residues" evidence="10">
    <location>
        <begin position="1330"/>
        <end position="1339"/>
    </location>
</feature>
<dbReference type="PANTHER" id="PTHR21419">
    <property type="match status" value="1"/>
</dbReference>
<feature type="compositionally biased region" description="Basic and acidic residues" evidence="10">
    <location>
        <begin position="1039"/>
        <end position="1048"/>
    </location>
</feature>
<feature type="region of interest" description="Disordered" evidence="10">
    <location>
        <begin position="1036"/>
        <end position="1089"/>
    </location>
</feature>
<dbReference type="InterPro" id="IPR028994">
    <property type="entry name" value="Integrin_alpha_N"/>
</dbReference>
<feature type="transmembrane region" description="Helical" evidence="11">
    <location>
        <begin position="89"/>
        <end position="111"/>
    </location>
</feature>
<keyword evidence="3" id="KW-0716">Sensory transduction</keyword>
<dbReference type="GO" id="GO:0007165">
    <property type="term" value="P:signal transduction"/>
    <property type="evidence" value="ECO:0007669"/>
    <property type="project" value="UniProtKB-KW"/>
</dbReference>
<evidence type="ECO:0000256" key="3">
    <source>
        <dbReference type="ARBA" id="ARBA00022606"/>
    </source>
</evidence>
<evidence type="ECO:0000313" key="13">
    <source>
        <dbReference type="EMBL" id="KAL1379903.1"/>
    </source>
</evidence>
<evidence type="ECO:0000256" key="9">
    <source>
        <dbReference type="ARBA" id="ARBA00023224"/>
    </source>
</evidence>
<feature type="transmembrane region" description="Helical" evidence="11">
    <location>
        <begin position="243"/>
        <end position="267"/>
    </location>
</feature>
<dbReference type="Pfam" id="PF02949">
    <property type="entry name" value="7tm_6"/>
    <property type="match status" value="1"/>
</dbReference>
<organism evidence="13 14">
    <name type="scientific">Culex pipiens pipiens</name>
    <name type="common">Northern house mosquito</name>
    <dbReference type="NCBI Taxonomy" id="38569"/>
    <lineage>
        <taxon>Eukaryota</taxon>
        <taxon>Metazoa</taxon>
        <taxon>Ecdysozoa</taxon>
        <taxon>Arthropoda</taxon>
        <taxon>Hexapoda</taxon>
        <taxon>Insecta</taxon>
        <taxon>Pterygota</taxon>
        <taxon>Neoptera</taxon>
        <taxon>Endopterygota</taxon>
        <taxon>Diptera</taxon>
        <taxon>Nematocera</taxon>
        <taxon>Culicoidea</taxon>
        <taxon>Culicidae</taxon>
        <taxon>Culicinae</taxon>
        <taxon>Culicini</taxon>
        <taxon>Culex</taxon>
        <taxon>Culex</taxon>
    </lineage>
</organism>
<comment type="caution">
    <text evidence="13">The sequence shown here is derived from an EMBL/GenBank/DDBJ whole genome shotgun (WGS) entry which is preliminary data.</text>
</comment>
<dbReference type="Pfam" id="PF23727">
    <property type="entry name" value="Beta-prop_FAM234A_B"/>
    <property type="match status" value="1"/>
</dbReference>
<keyword evidence="4 11" id="KW-0812">Transmembrane</keyword>
<evidence type="ECO:0000256" key="1">
    <source>
        <dbReference type="ARBA" id="ARBA00004141"/>
    </source>
</evidence>
<keyword evidence="14" id="KW-1185">Reference proteome</keyword>